<keyword evidence="2" id="KW-0808">Transferase</keyword>
<dbReference type="SUPFAM" id="SSF55729">
    <property type="entry name" value="Acyl-CoA N-acyltransferases (Nat)"/>
    <property type="match status" value="1"/>
</dbReference>
<evidence type="ECO:0000313" key="2">
    <source>
        <dbReference type="EMBL" id="EDR47406.1"/>
    </source>
</evidence>
<dbReference type="CDD" id="cd04301">
    <property type="entry name" value="NAT_SF"/>
    <property type="match status" value="1"/>
</dbReference>
<protein>
    <submittedName>
        <fullName evidence="2">Acetyltransferase, GNAT family</fullName>
    </submittedName>
</protein>
<dbReference type="PROSITE" id="PS51186">
    <property type="entry name" value="GNAT"/>
    <property type="match status" value="1"/>
</dbReference>
<proteinExistence type="predicted"/>
<dbReference type="STRING" id="411461.DORFOR_01372"/>
<comment type="caution">
    <text evidence="2">The sequence shown here is derived from an EMBL/GenBank/DDBJ whole genome shotgun (WGS) entry which is preliminary data.</text>
</comment>
<dbReference type="InterPro" id="IPR016181">
    <property type="entry name" value="Acyl_CoA_acyltransferase"/>
</dbReference>
<accession>B0G532</accession>
<reference evidence="2 3" key="1">
    <citation type="submission" date="2007-10" db="EMBL/GenBank/DDBJ databases">
        <title>Draft genome sequence of Dorea formicigenerans(ATCC 27755).</title>
        <authorList>
            <person name="Sudarsanam P."/>
            <person name="Ley R."/>
            <person name="Guruge J."/>
            <person name="Turnbaugh P.J."/>
            <person name="Mahowald M."/>
            <person name="Liep D."/>
            <person name="Gordon J."/>
        </authorList>
    </citation>
    <scope>NUCLEOTIDE SEQUENCE [LARGE SCALE GENOMIC DNA]</scope>
    <source>
        <strain evidence="2 3">ATCC 27755</strain>
    </source>
</reference>
<feature type="domain" description="N-acetyltransferase" evidence="1">
    <location>
        <begin position="223"/>
        <end position="393"/>
    </location>
</feature>
<dbReference type="AlphaFoldDB" id="B0G532"/>
<organism evidence="2 3">
    <name type="scientific">Dorea formicigenerans ATCC 27755</name>
    <dbReference type="NCBI Taxonomy" id="411461"/>
    <lineage>
        <taxon>Bacteria</taxon>
        <taxon>Bacillati</taxon>
        <taxon>Bacillota</taxon>
        <taxon>Clostridia</taxon>
        <taxon>Lachnospirales</taxon>
        <taxon>Lachnospiraceae</taxon>
        <taxon>Dorea</taxon>
    </lineage>
</organism>
<name>B0G532_9FIRM</name>
<evidence type="ECO:0000259" key="1">
    <source>
        <dbReference type="PROSITE" id="PS51186"/>
    </source>
</evidence>
<dbReference type="GO" id="GO:0016747">
    <property type="term" value="F:acyltransferase activity, transferring groups other than amino-acyl groups"/>
    <property type="evidence" value="ECO:0007669"/>
    <property type="project" value="InterPro"/>
</dbReference>
<dbReference type="EMBL" id="AAXA02000012">
    <property type="protein sequence ID" value="EDR47406.1"/>
    <property type="molecule type" value="Genomic_DNA"/>
</dbReference>
<reference evidence="2 3" key="2">
    <citation type="submission" date="2007-10" db="EMBL/GenBank/DDBJ databases">
        <authorList>
            <person name="Fulton L."/>
            <person name="Clifton S."/>
            <person name="Fulton B."/>
            <person name="Xu J."/>
            <person name="Minx P."/>
            <person name="Pepin K.H."/>
            <person name="Johnson M."/>
            <person name="Thiruvilangam P."/>
            <person name="Bhonagiri V."/>
            <person name="Nash W.E."/>
            <person name="Wang C."/>
            <person name="Mardis E.R."/>
            <person name="Wilson R.K."/>
        </authorList>
    </citation>
    <scope>NUCLEOTIDE SEQUENCE [LARGE SCALE GENOMIC DNA]</scope>
    <source>
        <strain evidence="2 3">ATCC 27755</strain>
    </source>
</reference>
<dbReference type="PaxDb" id="411461-DORFOR_01372"/>
<sequence length="393" mass="45943">MYNYDKFKWILYKKGNTIMEDEIIEIYEYNDQTLELSLVTEEEIPEALEVVRDTFERTKNKKCKVFRLESDEKMRSYMTDKGFAVKAMRYGEMVAVFVVQTEGVDKILAETGLELSEEERKSAALIYSWYPMTYIRNGEGVPVRLINKMMRAAEKVMWDRGIHYAAGIIDYGVTRAMGTFGRSRYEERGDFQKENGEMQTLFWKDLKKVESHLMNGDDDCPWFRIEQAQEQEGPEIYNFMQRIYEGIPDKSWFSMDKEEKILRYVATAGFAVKAEAPVGGHEYELAGIFIARTSELGEENLGKYLNLNEEELTRVAHMEIAMVDEEFRGRGLQKELMKTAEEHLKFLGYHWLMGTAHPENVYSVNNFRKLGYEIVAKDLKYGGLPRYVFCKKI</sequence>
<evidence type="ECO:0000313" key="3">
    <source>
        <dbReference type="Proteomes" id="UP000005359"/>
    </source>
</evidence>
<dbReference type="eggNOG" id="COG0456">
    <property type="taxonomic scope" value="Bacteria"/>
</dbReference>
<dbReference type="Gene3D" id="3.40.630.30">
    <property type="match status" value="1"/>
</dbReference>
<dbReference type="Pfam" id="PF00583">
    <property type="entry name" value="Acetyltransf_1"/>
    <property type="match status" value="1"/>
</dbReference>
<gene>
    <name evidence="2" type="ORF">DORFOR_01372</name>
</gene>
<dbReference type="InterPro" id="IPR000182">
    <property type="entry name" value="GNAT_dom"/>
</dbReference>
<dbReference type="Proteomes" id="UP000005359">
    <property type="component" value="Unassembled WGS sequence"/>
</dbReference>